<dbReference type="AlphaFoldDB" id="A0A9P8TBV7"/>
<gene>
    <name evidence="1" type="ORF">WICPIJ_009814</name>
</gene>
<accession>A0A9P8TBV7</accession>
<reference evidence="1" key="1">
    <citation type="journal article" date="2021" name="Open Biol.">
        <title>Shared evolutionary footprints suggest mitochondrial oxidative damage underlies multiple complex I losses in fungi.</title>
        <authorList>
            <person name="Schikora-Tamarit M.A."/>
            <person name="Marcet-Houben M."/>
            <person name="Nosek J."/>
            <person name="Gabaldon T."/>
        </authorList>
    </citation>
    <scope>NUCLEOTIDE SEQUENCE</scope>
    <source>
        <strain evidence="1">CBS2887</strain>
    </source>
</reference>
<evidence type="ECO:0000313" key="2">
    <source>
        <dbReference type="Proteomes" id="UP000774326"/>
    </source>
</evidence>
<reference evidence="1" key="2">
    <citation type="submission" date="2021-01" db="EMBL/GenBank/DDBJ databases">
        <authorList>
            <person name="Schikora-Tamarit M.A."/>
        </authorList>
    </citation>
    <scope>NUCLEOTIDE SEQUENCE</scope>
    <source>
        <strain evidence="1">CBS2887</strain>
    </source>
</reference>
<sequence length="149" mass="15957">MSTKCQKLTLTKSSKFFIIHSDQVVLFSLGFTVLLDSDGLNSDETTSVLWLETSQFIHGGFSSIVQLFGFGGSTQDGQRTLVQSGSDLTVDGVLGRLDGGSDEFTFWGEVQTVVKNLGVGWGDEGISDGSDFSVQGQTFQVNVRGSQDG</sequence>
<protein>
    <submittedName>
        <fullName evidence="1">Uncharacterized protein</fullName>
    </submittedName>
</protein>
<evidence type="ECO:0000313" key="1">
    <source>
        <dbReference type="EMBL" id="KAH3673426.1"/>
    </source>
</evidence>
<comment type="caution">
    <text evidence="1">The sequence shown here is derived from an EMBL/GenBank/DDBJ whole genome shotgun (WGS) entry which is preliminary data.</text>
</comment>
<dbReference type="Proteomes" id="UP000774326">
    <property type="component" value="Unassembled WGS sequence"/>
</dbReference>
<keyword evidence="2" id="KW-1185">Reference proteome</keyword>
<proteinExistence type="predicted"/>
<name>A0A9P8TBV7_WICPI</name>
<dbReference type="EMBL" id="JAEUBG010005651">
    <property type="protein sequence ID" value="KAH3673426.1"/>
    <property type="molecule type" value="Genomic_DNA"/>
</dbReference>
<organism evidence="1 2">
    <name type="scientific">Wickerhamomyces pijperi</name>
    <name type="common">Yeast</name>
    <name type="synonym">Pichia pijperi</name>
    <dbReference type="NCBI Taxonomy" id="599730"/>
    <lineage>
        <taxon>Eukaryota</taxon>
        <taxon>Fungi</taxon>
        <taxon>Dikarya</taxon>
        <taxon>Ascomycota</taxon>
        <taxon>Saccharomycotina</taxon>
        <taxon>Saccharomycetes</taxon>
        <taxon>Phaffomycetales</taxon>
        <taxon>Wickerhamomycetaceae</taxon>
        <taxon>Wickerhamomyces</taxon>
    </lineage>
</organism>